<keyword evidence="3" id="KW-1185">Reference proteome</keyword>
<accession>A0A9Q1JXM8</accession>
<comment type="caution">
    <text evidence="2">The sequence shown here is derived from an EMBL/GenBank/DDBJ whole genome shotgun (WGS) entry which is preliminary data.</text>
</comment>
<name>A0A9Q1JXM8_9CARY</name>
<evidence type="ECO:0000313" key="3">
    <source>
        <dbReference type="Proteomes" id="UP001153076"/>
    </source>
</evidence>
<evidence type="ECO:0000256" key="1">
    <source>
        <dbReference type="SAM" id="MobiDB-lite"/>
    </source>
</evidence>
<protein>
    <submittedName>
        <fullName evidence="2">Uncharacterized protein</fullName>
    </submittedName>
</protein>
<reference evidence="2" key="1">
    <citation type="submission" date="2022-04" db="EMBL/GenBank/DDBJ databases">
        <title>Carnegiea gigantea Genome sequencing and assembly v2.</title>
        <authorList>
            <person name="Copetti D."/>
            <person name="Sanderson M.J."/>
            <person name="Burquez A."/>
            <person name="Wojciechowski M.F."/>
        </authorList>
    </citation>
    <scope>NUCLEOTIDE SEQUENCE</scope>
    <source>
        <strain evidence="2">SGP5-SGP5p</strain>
        <tissue evidence="2">Aerial part</tissue>
    </source>
</reference>
<gene>
    <name evidence="2" type="ORF">Cgig2_008548</name>
</gene>
<sequence length="526" mass="57566">MKIEENLAPIVEGSLVVGEEERVIGKVVDTYSGTIVGGAMSEMNGDNVAMGGNGGGREGGELDDGGGGKVTHVWGWTKCIVLKDDMGLEDVQRKGNDEHGYLYVGESDGPKRHTEKATLTCDDDTVRGRSGRGRDDMVKKGRKGAGVKRAAVSGSRGCIDDHPQTRLRVGGKIIEMSDDYEISVTLEDVGKDEAAAKGGEESSKGKLEMDKHKQDMIKWNNGVGERTEHNLADSYQKMGCIAAVECYSLMLEEYNVELTNSRKLVVYDYVHLIYKTATQQIIYNQLAHPMEMHDMGTFDAKTGRVVGRDELDDDYDHCPPPMGDSLVGHRQSAGSHKRRAQGLRGAPNARTYRNPRAEFDANYEGDIVEVEDLLDGSCIPGLLNHIRCPQLTDSFALCSYWVVSYEHTPTPVCVLMSEYSVACSPVSGNLKCLPGRRQMFTVINHGLQPGKPMVCKWCTHEKLTDCLLSCQQPPTPVCMVMCKFSGACGWGPANVACSPGRRQMLTMVKHGVQAVNSWGSDKHSHS</sequence>
<organism evidence="2 3">
    <name type="scientific">Carnegiea gigantea</name>
    <dbReference type="NCBI Taxonomy" id="171969"/>
    <lineage>
        <taxon>Eukaryota</taxon>
        <taxon>Viridiplantae</taxon>
        <taxon>Streptophyta</taxon>
        <taxon>Embryophyta</taxon>
        <taxon>Tracheophyta</taxon>
        <taxon>Spermatophyta</taxon>
        <taxon>Magnoliopsida</taxon>
        <taxon>eudicotyledons</taxon>
        <taxon>Gunneridae</taxon>
        <taxon>Pentapetalae</taxon>
        <taxon>Caryophyllales</taxon>
        <taxon>Cactineae</taxon>
        <taxon>Cactaceae</taxon>
        <taxon>Cactoideae</taxon>
        <taxon>Echinocereeae</taxon>
        <taxon>Carnegiea</taxon>
    </lineage>
</organism>
<proteinExistence type="predicted"/>
<evidence type="ECO:0000313" key="2">
    <source>
        <dbReference type="EMBL" id="KAJ8432834.1"/>
    </source>
</evidence>
<dbReference type="AlphaFoldDB" id="A0A9Q1JXM8"/>
<feature type="compositionally biased region" description="Basic and acidic residues" evidence="1">
    <location>
        <begin position="124"/>
        <end position="139"/>
    </location>
</feature>
<feature type="region of interest" description="Disordered" evidence="1">
    <location>
        <begin position="123"/>
        <end position="146"/>
    </location>
</feature>
<dbReference type="Proteomes" id="UP001153076">
    <property type="component" value="Unassembled WGS sequence"/>
</dbReference>
<feature type="region of interest" description="Disordered" evidence="1">
    <location>
        <begin position="327"/>
        <end position="351"/>
    </location>
</feature>
<dbReference type="EMBL" id="JAKOGI010000581">
    <property type="protein sequence ID" value="KAJ8432834.1"/>
    <property type="molecule type" value="Genomic_DNA"/>
</dbReference>